<keyword evidence="5 7" id="KW-1133">Transmembrane helix</keyword>
<evidence type="ECO:0000256" key="1">
    <source>
        <dbReference type="ARBA" id="ARBA00004651"/>
    </source>
</evidence>
<feature type="transmembrane region" description="Helical" evidence="7">
    <location>
        <begin position="169"/>
        <end position="193"/>
    </location>
</feature>
<dbReference type="CDD" id="cd06261">
    <property type="entry name" value="TM_PBP2"/>
    <property type="match status" value="1"/>
</dbReference>
<dbReference type="SUPFAM" id="SSF161098">
    <property type="entry name" value="MetI-like"/>
    <property type="match status" value="1"/>
</dbReference>
<accession>A0A5R9G541</accession>
<gene>
    <name evidence="9" type="ORF">FE782_15370</name>
</gene>
<keyword evidence="10" id="KW-1185">Reference proteome</keyword>
<keyword evidence="3" id="KW-1003">Cell membrane</keyword>
<evidence type="ECO:0000313" key="9">
    <source>
        <dbReference type="EMBL" id="TLS51487.1"/>
    </source>
</evidence>
<evidence type="ECO:0000259" key="8">
    <source>
        <dbReference type="PROSITE" id="PS50928"/>
    </source>
</evidence>
<evidence type="ECO:0000256" key="3">
    <source>
        <dbReference type="ARBA" id="ARBA00022475"/>
    </source>
</evidence>
<feature type="transmembrane region" description="Helical" evidence="7">
    <location>
        <begin position="249"/>
        <end position="274"/>
    </location>
</feature>
<evidence type="ECO:0000256" key="5">
    <source>
        <dbReference type="ARBA" id="ARBA00022989"/>
    </source>
</evidence>
<feature type="domain" description="ABC transmembrane type-1" evidence="8">
    <location>
        <begin position="134"/>
        <end position="342"/>
    </location>
</feature>
<organism evidence="9 10">
    <name type="scientific">Paenibacillus antri</name>
    <dbReference type="NCBI Taxonomy" id="2582848"/>
    <lineage>
        <taxon>Bacteria</taxon>
        <taxon>Bacillati</taxon>
        <taxon>Bacillota</taxon>
        <taxon>Bacilli</taxon>
        <taxon>Bacillales</taxon>
        <taxon>Paenibacillaceae</taxon>
        <taxon>Paenibacillus</taxon>
    </lineage>
</organism>
<dbReference type="InterPro" id="IPR035906">
    <property type="entry name" value="MetI-like_sf"/>
</dbReference>
<dbReference type="AlphaFoldDB" id="A0A5R9G541"/>
<dbReference type="GO" id="GO:0005886">
    <property type="term" value="C:plasma membrane"/>
    <property type="evidence" value="ECO:0007669"/>
    <property type="project" value="UniProtKB-SubCell"/>
</dbReference>
<comment type="subcellular location">
    <subcellularLocation>
        <location evidence="1 7">Cell membrane</location>
        <topology evidence="1 7">Multi-pass membrane protein</topology>
    </subcellularLocation>
</comment>
<feature type="transmembrane region" description="Helical" evidence="7">
    <location>
        <begin position="134"/>
        <end position="157"/>
    </location>
</feature>
<dbReference type="Proteomes" id="UP000309676">
    <property type="component" value="Unassembled WGS sequence"/>
</dbReference>
<dbReference type="Pfam" id="PF00528">
    <property type="entry name" value="BPD_transp_1"/>
    <property type="match status" value="1"/>
</dbReference>
<evidence type="ECO:0000256" key="7">
    <source>
        <dbReference type="RuleBase" id="RU363032"/>
    </source>
</evidence>
<keyword evidence="2 7" id="KW-0813">Transport</keyword>
<dbReference type="PANTHER" id="PTHR43744">
    <property type="entry name" value="ABC TRANSPORTER PERMEASE PROTEIN MG189-RELATED-RELATED"/>
    <property type="match status" value="1"/>
</dbReference>
<sequence>MVVFRLSLSMYRRGARIDVSGVGDGRRTKMKPERTARRLEGLRTAGRMPNRMALQLKRLAIGQNVNDGWIAKIVILLVLTVIAFLYVRPIIDMISTSLKSLEDLIDPVVGVIPRHVDPQNFIDAWNGLVYPQSFASTLTIALFGSAFQVFSCAITGYALARLQFPGKNVFFFLTIVTFLVPPQITIVPLYMIYQQLGWLHTPFVFLVPALLGQGLRGALFVIIFRQFFLSQPKALEEAARMDGASAFRLFFRIMLPLASASCLVVFLFSFIWYWNMYYEATLFLSKGFTPLSIRLSALEMQLIGNQSLTFGADAGKDPIAEGPKMAAAFLIILPPLIVYMIAQRWFTEGIERSGMVE</sequence>
<evidence type="ECO:0000256" key="4">
    <source>
        <dbReference type="ARBA" id="ARBA00022692"/>
    </source>
</evidence>
<comment type="caution">
    <text evidence="9">The sequence shown here is derived from an EMBL/GenBank/DDBJ whole genome shotgun (WGS) entry which is preliminary data.</text>
</comment>
<feature type="transmembrane region" description="Helical" evidence="7">
    <location>
        <begin position="205"/>
        <end position="228"/>
    </location>
</feature>
<evidence type="ECO:0000256" key="2">
    <source>
        <dbReference type="ARBA" id="ARBA00022448"/>
    </source>
</evidence>
<name>A0A5R9G541_9BACL</name>
<keyword evidence="4 7" id="KW-0812">Transmembrane</keyword>
<dbReference type="GO" id="GO:0055085">
    <property type="term" value="P:transmembrane transport"/>
    <property type="evidence" value="ECO:0007669"/>
    <property type="project" value="InterPro"/>
</dbReference>
<feature type="transmembrane region" description="Helical" evidence="7">
    <location>
        <begin position="69"/>
        <end position="91"/>
    </location>
</feature>
<dbReference type="Gene3D" id="1.10.3720.10">
    <property type="entry name" value="MetI-like"/>
    <property type="match status" value="1"/>
</dbReference>
<proteinExistence type="inferred from homology"/>
<evidence type="ECO:0000313" key="10">
    <source>
        <dbReference type="Proteomes" id="UP000309676"/>
    </source>
</evidence>
<dbReference type="PROSITE" id="PS50928">
    <property type="entry name" value="ABC_TM1"/>
    <property type="match status" value="1"/>
</dbReference>
<evidence type="ECO:0000256" key="6">
    <source>
        <dbReference type="ARBA" id="ARBA00023136"/>
    </source>
</evidence>
<dbReference type="InterPro" id="IPR000515">
    <property type="entry name" value="MetI-like"/>
</dbReference>
<dbReference type="EMBL" id="VCIW01000009">
    <property type="protein sequence ID" value="TLS51487.1"/>
    <property type="molecule type" value="Genomic_DNA"/>
</dbReference>
<protein>
    <submittedName>
        <fullName evidence="9">Carbohydrate ABC transporter permease</fullName>
    </submittedName>
</protein>
<comment type="similarity">
    <text evidence="7">Belongs to the binding-protein-dependent transport system permease family.</text>
</comment>
<reference evidence="9 10" key="1">
    <citation type="submission" date="2019-05" db="EMBL/GenBank/DDBJ databases">
        <authorList>
            <person name="Narsing Rao M.P."/>
            <person name="Li W.J."/>
        </authorList>
    </citation>
    <scope>NUCLEOTIDE SEQUENCE [LARGE SCALE GENOMIC DNA]</scope>
    <source>
        <strain evidence="9 10">SYSU_K30003</strain>
    </source>
</reference>
<feature type="transmembrane region" description="Helical" evidence="7">
    <location>
        <begin position="325"/>
        <end position="342"/>
    </location>
</feature>
<keyword evidence="6 7" id="KW-0472">Membrane</keyword>
<dbReference type="PANTHER" id="PTHR43744:SF8">
    <property type="entry name" value="SN-GLYCEROL-3-PHOSPHATE TRANSPORT SYSTEM PERMEASE PROTEIN UGPE"/>
    <property type="match status" value="1"/>
</dbReference>